<dbReference type="GO" id="GO:0006260">
    <property type="term" value="P:DNA replication"/>
    <property type="evidence" value="ECO:0007669"/>
    <property type="project" value="InterPro"/>
</dbReference>
<comment type="caution">
    <text evidence="1">The sequence shown here is derived from an EMBL/GenBank/DDBJ whole genome shotgun (WGS) entry which is preliminary data.</text>
</comment>
<dbReference type="GO" id="GO:0003677">
    <property type="term" value="F:DNA binding"/>
    <property type="evidence" value="ECO:0007669"/>
    <property type="project" value="InterPro"/>
</dbReference>
<dbReference type="RefSeq" id="WP_166584306.1">
    <property type="nucleotide sequence ID" value="NZ_WWEO01000037.1"/>
</dbReference>
<evidence type="ECO:0000313" key="2">
    <source>
        <dbReference type="Proteomes" id="UP000638732"/>
    </source>
</evidence>
<dbReference type="Pfam" id="PF13155">
    <property type="entry name" value="Toprim_2"/>
    <property type="match status" value="1"/>
</dbReference>
<protein>
    <recommendedName>
        <fullName evidence="3">Zinc finger CHC2-type domain-containing protein</fullName>
    </recommendedName>
</protein>
<reference evidence="1" key="1">
    <citation type="submission" date="2020-01" db="EMBL/GenBank/DDBJ databases">
        <authorList>
            <person name="Seo Y.L."/>
        </authorList>
    </citation>
    <scope>NUCLEOTIDE SEQUENCE</scope>
    <source>
        <strain evidence="1">R11</strain>
    </source>
</reference>
<gene>
    <name evidence="1" type="ORF">GSY63_02775</name>
</gene>
<organism evidence="1 2">
    <name type="scientific">Mucilaginibacter agri</name>
    <dbReference type="NCBI Taxonomy" id="2695265"/>
    <lineage>
        <taxon>Bacteria</taxon>
        <taxon>Pseudomonadati</taxon>
        <taxon>Bacteroidota</taxon>
        <taxon>Sphingobacteriia</taxon>
        <taxon>Sphingobacteriales</taxon>
        <taxon>Sphingobacteriaceae</taxon>
        <taxon>Mucilaginibacter</taxon>
    </lineage>
</organism>
<reference evidence="1" key="2">
    <citation type="submission" date="2020-10" db="EMBL/GenBank/DDBJ databases">
        <title>Mucilaginibacter sp. nov., isolated from soil.</title>
        <authorList>
            <person name="Jeon C.O."/>
        </authorList>
    </citation>
    <scope>NUCLEOTIDE SEQUENCE</scope>
    <source>
        <strain evidence="1">R11</strain>
    </source>
</reference>
<proteinExistence type="predicted"/>
<dbReference type="InterPro" id="IPR036977">
    <property type="entry name" value="DNA_primase_Znf_CHC2"/>
</dbReference>
<evidence type="ECO:0008006" key="3">
    <source>
        <dbReference type="Google" id="ProtNLM"/>
    </source>
</evidence>
<accession>A0A965ZDJ3</accession>
<sequence>MPELLNAKELKERASIVSLLKHLGYEPVRKSGKELMYHSMLRDGDRTPSLSVNDHIGAWYDHGSGKGGNIIDFGLAYWPALTFSEVVDKLQQLSSESVQGPRSFRPRLPVKNRNYVIDRVCPLGGNPAISNYLLNRGIFEAARGHLSEVYYFLEINGARKAFFAAGWQNEAGGWEVRNKYFKGCIGSKGITVVPGDPRHVVLFEGYLNYLSWLSEYQDTSRSIIVLNTLSLLTAGIEKAKQFSVVDVYFDRDPAGFQAFKALHAALPYATDRSAAFEGFNDYNDKLLASFKTANKLGNGPEFQKGFSI</sequence>
<dbReference type="Proteomes" id="UP000638732">
    <property type="component" value="Unassembled WGS sequence"/>
</dbReference>
<name>A0A965ZDJ3_9SPHI</name>
<dbReference type="Gene3D" id="3.90.580.10">
    <property type="entry name" value="Zinc finger, CHC2-type domain"/>
    <property type="match status" value="1"/>
</dbReference>
<dbReference type="GO" id="GO:0008270">
    <property type="term" value="F:zinc ion binding"/>
    <property type="evidence" value="ECO:0007669"/>
    <property type="project" value="InterPro"/>
</dbReference>
<keyword evidence="2" id="KW-1185">Reference proteome</keyword>
<dbReference type="EMBL" id="WWEO01000037">
    <property type="protein sequence ID" value="NCD68278.1"/>
    <property type="molecule type" value="Genomic_DNA"/>
</dbReference>
<dbReference type="SUPFAM" id="SSF57783">
    <property type="entry name" value="Zinc beta-ribbon"/>
    <property type="match status" value="1"/>
</dbReference>
<dbReference type="AlphaFoldDB" id="A0A965ZDJ3"/>
<evidence type="ECO:0000313" key="1">
    <source>
        <dbReference type="EMBL" id="NCD68278.1"/>
    </source>
</evidence>